<dbReference type="EMBL" id="JAFIRN010000008">
    <property type="protein sequence ID" value="KAG5843307.1"/>
    <property type="molecule type" value="Genomic_DNA"/>
</dbReference>
<accession>A0A9D3M844</accession>
<reference evidence="1" key="1">
    <citation type="submission" date="2021-01" db="EMBL/GenBank/DDBJ databases">
        <title>A chromosome-scale assembly of European eel, Anguilla anguilla.</title>
        <authorList>
            <person name="Henkel C."/>
            <person name="Jong-Raadsen S.A."/>
            <person name="Dufour S."/>
            <person name="Weltzien F.-A."/>
            <person name="Palstra A.P."/>
            <person name="Pelster B."/>
            <person name="Spaink H.P."/>
            <person name="Van Den Thillart G.E."/>
            <person name="Jansen H."/>
            <person name="Zahm M."/>
            <person name="Klopp C."/>
            <person name="Cedric C."/>
            <person name="Louis A."/>
            <person name="Berthelot C."/>
            <person name="Parey E."/>
            <person name="Roest Crollius H."/>
            <person name="Montfort J."/>
            <person name="Robinson-Rechavi M."/>
            <person name="Bucao C."/>
            <person name="Bouchez O."/>
            <person name="Gislard M."/>
            <person name="Lluch J."/>
            <person name="Milhes M."/>
            <person name="Lampietro C."/>
            <person name="Lopez Roques C."/>
            <person name="Donnadieu C."/>
            <person name="Braasch I."/>
            <person name="Desvignes T."/>
            <person name="Postlethwait J."/>
            <person name="Bobe J."/>
            <person name="Guiguen Y."/>
            <person name="Dirks R."/>
        </authorList>
    </citation>
    <scope>NUCLEOTIDE SEQUENCE</scope>
    <source>
        <strain evidence="1">Tag_6206</strain>
        <tissue evidence="1">Liver</tissue>
    </source>
</reference>
<name>A0A9D3M844_ANGAN</name>
<protein>
    <submittedName>
        <fullName evidence="1">Uncharacterized protein</fullName>
    </submittedName>
</protein>
<sequence>PLLPGAHEKYTSGYLSQKREVPQASTAFTFFRTFIWGPRSGDPWIFLKGSWEKRVAESLDACWDTSSAGMREKPEKMTTLPQACMEAEEHAALHMMLHALWEM</sequence>
<gene>
    <name evidence="1" type="ORF">ANANG_G00149410</name>
</gene>
<dbReference type="AlphaFoldDB" id="A0A9D3M844"/>
<proteinExistence type="predicted"/>
<evidence type="ECO:0000313" key="2">
    <source>
        <dbReference type="Proteomes" id="UP001044222"/>
    </source>
</evidence>
<evidence type="ECO:0000313" key="1">
    <source>
        <dbReference type="EMBL" id="KAG5843307.1"/>
    </source>
</evidence>
<keyword evidence="2" id="KW-1185">Reference proteome</keyword>
<comment type="caution">
    <text evidence="1">The sequence shown here is derived from an EMBL/GenBank/DDBJ whole genome shotgun (WGS) entry which is preliminary data.</text>
</comment>
<feature type="non-terminal residue" evidence="1">
    <location>
        <position position="1"/>
    </location>
</feature>
<dbReference type="Proteomes" id="UP001044222">
    <property type="component" value="Chromosome 8"/>
</dbReference>
<organism evidence="1 2">
    <name type="scientific">Anguilla anguilla</name>
    <name type="common">European freshwater eel</name>
    <name type="synonym">Muraena anguilla</name>
    <dbReference type="NCBI Taxonomy" id="7936"/>
    <lineage>
        <taxon>Eukaryota</taxon>
        <taxon>Metazoa</taxon>
        <taxon>Chordata</taxon>
        <taxon>Craniata</taxon>
        <taxon>Vertebrata</taxon>
        <taxon>Euteleostomi</taxon>
        <taxon>Actinopterygii</taxon>
        <taxon>Neopterygii</taxon>
        <taxon>Teleostei</taxon>
        <taxon>Anguilliformes</taxon>
        <taxon>Anguillidae</taxon>
        <taxon>Anguilla</taxon>
    </lineage>
</organism>